<proteinExistence type="predicted"/>
<reference evidence="2" key="1">
    <citation type="submission" date="2017-06" db="EMBL/GenBank/DDBJ databases">
        <title>FDA dAtabase for Regulatory Grade micrObial Sequences (FDA-ARGOS): Supporting development and validation of Infectious Disease Dx tests.</title>
        <authorList>
            <person name="Goldberg B."/>
            <person name="Campos J."/>
            <person name="Tallon L."/>
            <person name="Sadzewicz L."/>
            <person name="Sengamalay N."/>
            <person name="Ott S."/>
            <person name="Godinez A."/>
            <person name="Nagaraj S."/>
            <person name="Vavikolanu K."/>
            <person name="Nadendla S."/>
            <person name="George J."/>
            <person name="Geyer C."/>
            <person name="Sichtig H."/>
        </authorList>
    </citation>
    <scope>NUCLEOTIDE SEQUENCE [LARGE SCALE GENOMIC DNA]</scope>
    <source>
        <strain evidence="2">FDAARGOS_285</strain>
    </source>
</reference>
<dbReference type="Pfam" id="PF10978">
    <property type="entry name" value="DUF2785"/>
    <property type="match status" value="1"/>
</dbReference>
<dbReference type="RefSeq" id="WP_078354859.1">
    <property type="nucleotide sequence ID" value="NZ_CP022046.2"/>
</dbReference>
<dbReference type="KEGG" id="sscu:CEP64_12330"/>
<gene>
    <name evidence="1" type="ORF">CEP64_12330</name>
</gene>
<evidence type="ECO:0000313" key="1">
    <source>
        <dbReference type="EMBL" id="ASE35343.1"/>
    </source>
</evidence>
<accession>A0AAI8DJR6</accession>
<protein>
    <submittedName>
        <fullName evidence="1">DUF2785 domain-containing protein</fullName>
    </submittedName>
</protein>
<name>A0AAI8DJR6_MAMSC</name>
<sequence>MTIEGLIERYKNTLPDEQITEEDFKLMMSNIGNLNANIREDNFDLIARLIISGKLEDYQMLQLLEHCEFVLRSVNESDTEHLVLDRSFSALIIGIIVEYLEEHEQLPQDIYEKIINIAIKYMDKESDVRGYVQGTGWMHSVAHGSDLLATCVRSKNYSGDCNKVILKVIAKKLYQLNTDLSCYIDDEDERQAFIIEALLEKGLADQELSNWISELFVTVNQTDLNQSEEVYLSYFRIRKNIKDFLKTLYFRLKFNQKCQVTQDKIEEILNKLYLELTQQGE</sequence>
<dbReference type="EMBL" id="CP022046">
    <property type="protein sequence ID" value="ASE35343.1"/>
    <property type="molecule type" value="Genomic_DNA"/>
</dbReference>
<dbReference type="AlphaFoldDB" id="A0AAI8DJR6"/>
<dbReference type="Proteomes" id="UP000197058">
    <property type="component" value="Chromosome"/>
</dbReference>
<dbReference type="InterPro" id="IPR021247">
    <property type="entry name" value="DUF2785"/>
</dbReference>
<evidence type="ECO:0000313" key="2">
    <source>
        <dbReference type="Proteomes" id="UP000197058"/>
    </source>
</evidence>
<organism evidence="1 2">
    <name type="scientific">Mammaliicoccus sciuri</name>
    <name type="common">Staphylococcus sciuri</name>
    <dbReference type="NCBI Taxonomy" id="1296"/>
    <lineage>
        <taxon>Bacteria</taxon>
        <taxon>Bacillati</taxon>
        <taxon>Bacillota</taxon>
        <taxon>Bacilli</taxon>
        <taxon>Bacillales</taxon>
        <taxon>Staphylococcaceae</taxon>
        <taxon>Mammaliicoccus</taxon>
    </lineage>
</organism>